<reference evidence="2 5" key="2">
    <citation type="submission" date="2019-06" db="EMBL/GenBank/DDBJ databases">
        <title>Whole genome shotgun sequence of Brevibacillus agri NBRC 15538.</title>
        <authorList>
            <person name="Hosoyama A."/>
            <person name="Uohara A."/>
            <person name="Ohji S."/>
            <person name="Ichikawa N."/>
        </authorList>
    </citation>
    <scope>NUCLEOTIDE SEQUENCE [LARGE SCALE GENOMIC DNA]</scope>
    <source>
        <strain evidence="2 5">NBRC 15538</strain>
    </source>
</reference>
<evidence type="ECO:0000313" key="4">
    <source>
        <dbReference type="Proteomes" id="UP000276178"/>
    </source>
</evidence>
<dbReference type="Proteomes" id="UP000276178">
    <property type="component" value="Unassembled WGS sequence"/>
</dbReference>
<proteinExistence type="predicted"/>
<evidence type="ECO:0008006" key="6">
    <source>
        <dbReference type="Google" id="ProtNLM"/>
    </source>
</evidence>
<dbReference type="Proteomes" id="UP000317180">
    <property type="component" value="Unassembled WGS sequence"/>
</dbReference>
<dbReference type="OrthoDB" id="1957343at2"/>
<dbReference type="AlphaFoldDB" id="A0A3M8AYH3"/>
<name>A0A3M8AYH3_9BACL</name>
<evidence type="ECO:0000313" key="3">
    <source>
        <dbReference type="EMBL" id="RNB56063.1"/>
    </source>
</evidence>
<dbReference type="EMBL" id="RHHN01000030">
    <property type="protein sequence ID" value="RNB56063.1"/>
    <property type="molecule type" value="Genomic_DNA"/>
</dbReference>
<keyword evidence="1" id="KW-0732">Signal</keyword>
<gene>
    <name evidence="2" type="ORF">BAG01nite_18580</name>
    <name evidence="3" type="ORF">EB820_10545</name>
</gene>
<protein>
    <recommendedName>
        <fullName evidence="6">Bacterial EndoU nuclease domain-containing protein</fullName>
    </recommendedName>
</protein>
<evidence type="ECO:0000313" key="2">
    <source>
        <dbReference type="EMBL" id="GED25756.1"/>
    </source>
</evidence>
<sequence length="265" mass="30069">MKKFLSAFLAFSMLALAVTPVSASKSQTAITSETQVQAEAYKGVKHLNEESDESLIKLNERTEDIGVNQSESKNELRRGGVISTVARIILYSKRIKFILKNGDELFFDQEDPDKAGEALKEYYLDNGTFDRGDIRDRGEGLPKSSAIIRFYDLPNSSEQVYLAYGDVTMGMLHIVTRHFPEYWSTFSTYQKAKNSFFNPGTEFSYVEDVIESVIDYSFNGKEMAKNINNKKVIPYDGYHKGKVYRVIMSGERVVSVFPISYNQAE</sequence>
<feature type="chain" id="PRO_5038575028" description="Bacterial EndoU nuclease domain-containing protein" evidence="1">
    <location>
        <begin position="18"/>
        <end position="265"/>
    </location>
</feature>
<keyword evidence="5" id="KW-1185">Reference proteome</keyword>
<dbReference type="RefSeq" id="WP_005830601.1">
    <property type="nucleotide sequence ID" value="NZ_BJOD01000015.1"/>
</dbReference>
<accession>A0A3M8AYH3</accession>
<reference evidence="3 4" key="1">
    <citation type="submission" date="2018-10" db="EMBL/GenBank/DDBJ databases">
        <title>Phylogenomics of Brevibacillus.</title>
        <authorList>
            <person name="Dunlap C."/>
        </authorList>
    </citation>
    <scope>NUCLEOTIDE SEQUENCE [LARGE SCALE GENOMIC DNA]</scope>
    <source>
        <strain evidence="3 4">NRRL NRS 1219</strain>
    </source>
</reference>
<feature type="signal peptide" evidence="1">
    <location>
        <begin position="1"/>
        <end position="17"/>
    </location>
</feature>
<evidence type="ECO:0000256" key="1">
    <source>
        <dbReference type="SAM" id="SignalP"/>
    </source>
</evidence>
<dbReference type="EMBL" id="BJOD01000015">
    <property type="protein sequence ID" value="GED25756.1"/>
    <property type="molecule type" value="Genomic_DNA"/>
</dbReference>
<evidence type="ECO:0000313" key="5">
    <source>
        <dbReference type="Proteomes" id="UP000317180"/>
    </source>
</evidence>
<dbReference type="GeneID" id="82809214"/>
<comment type="caution">
    <text evidence="3">The sequence shown here is derived from an EMBL/GenBank/DDBJ whole genome shotgun (WGS) entry which is preliminary data.</text>
</comment>
<organism evidence="3 4">
    <name type="scientific">Brevibacillus agri</name>
    <dbReference type="NCBI Taxonomy" id="51101"/>
    <lineage>
        <taxon>Bacteria</taxon>
        <taxon>Bacillati</taxon>
        <taxon>Bacillota</taxon>
        <taxon>Bacilli</taxon>
        <taxon>Bacillales</taxon>
        <taxon>Paenibacillaceae</taxon>
        <taxon>Brevibacillus</taxon>
    </lineage>
</organism>